<keyword evidence="1" id="KW-0472">Membrane</keyword>
<organism evidence="2">
    <name type="scientific">viral metagenome</name>
    <dbReference type="NCBI Taxonomy" id="1070528"/>
    <lineage>
        <taxon>unclassified sequences</taxon>
        <taxon>metagenomes</taxon>
        <taxon>organismal metagenomes</taxon>
    </lineage>
</organism>
<feature type="transmembrane region" description="Helical" evidence="1">
    <location>
        <begin position="22"/>
        <end position="46"/>
    </location>
</feature>
<keyword evidence="1" id="KW-1133">Transmembrane helix</keyword>
<sequence>MYPLIGYVVENFTNPGAPMSQFGLMGASVAILLLIVLELFVVQWLWNNVLVRVTTLARPIPSLLYTLGLLVLLQMVFHTC</sequence>
<evidence type="ECO:0000256" key="1">
    <source>
        <dbReference type="SAM" id="Phobius"/>
    </source>
</evidence>
<name>A0A6C0DAV3_9ZZZZ</name>
<evidence type="ECO:0000313" key="2">
    <source>
        <dbReference type="EMBL" id="QHT13543.1"/>
    </source>
</evidence>
<protein>
    <submittedName>
        <fullName evidence="2">Uncharacterized protein</fullName>
    </submittedName>
</protein>
<dbReference type="EMBL" id="MN739575">
    <property type="protein sequence ID" value="QHT13543.1"/>
    <property type="molecule type" value="Genomic_DNA"/>
</dbReference>
<feature type="transmembrane region" description="Helical" evidence="1">
    <location>
        <begin position="58"/>
        <end position="77"/>
    </location>
</feature>
<proteinExistence type="predicted"/>
<accession>A0A6C0DAV3</accession>
<reference evidence="2" key="1">
    <citation type="journal article" date="2020" name="Nature">
        <title>Giant virus diversity and host interactions through global metagenomics.</title>
        <authorList>
            <person name="Schulz F."/>
            <person name="Roux S."/>
            <person name="Paez-Espino D."/>
            <person name="Jungbluth S."/>
            <person name="Walsh D.A."/>
            <person name="Denef V.J."/>
            <person name="McMahon K.D."/>
            <person name="Konstantinidis K.T."/>
            <person name="Eloe-Fadrosh E.A."/>
            <person name="Kyrpides N.C."/>
            <person name="Woyke T."/>
        </authorList>
    </citation>
    <scope>NUCLEOTIDE SEQUENCE</scope>
    <source>
        <strain evidence="2">GVMAG-M-3300023174-132</strain>
    </source>
</reference>
<dbReference type="AlphaFoldDB" id="A0A6C0DAV3"/>
<keyword evidence="1" id="KW-0812">Transmembrane</keyword>